<evidence type="ECO:0000313" key="2">
    <source>
        <dbReference type="EMBL" id="KAL3875177.1"/>
    </source>
</evidence>
<dbReference type="Proteomes" id="UP001634394">
    <property type="component" value="Unassembled WGS sequence"/>
</dbReference>
<name>A0ABD3WMH6_SINWO</name>
<evidence type="ECO:0000313" key="3">
    <source>
        <dbReference type="Proteomes" id="UP001634394"/>
    </source>
</evidence>
<keyword evidence="3" id="KW-1185">Reference proteome</keyword>
<reference evidence="2 3" key="1">
    <citation type="submission" date="2024-11" db="EMBL/GenBank/DDBJ databases">
        <title>Chromosome-level genome assembly of the freshwater bivalve Anodonta woodiana.</title>
        <authorList>
            <person name="Chen X."/>
        </authorList>
    </citation>
    <scope>NUCLEOTIDE SEQUENCE [LARGE SCALE GENOMIC DNA]</scope>
    <source>
        <strain evidence="2">MN2024</strain>
        <tissue evidence="2">Gills</tissue>
    </source>
</reference>
<evidence type="ECO:0000256" key="1">
    <source>
        <dbReference type="SAM" id="MobiDB-lite"/>
    </source>
</evidence>
<comment type="caution">
    <text evidence="2">The sequence shown here is derived from an EMBL/GenBank/DDBJ whole genome shotgun (WGS) entry which is preliminary data.</text>
</comment>
<sequence length="284" mass="33288">MKVPTIEQTFLKSLTNQPLEEIRIDEVENTIKEYESVEESGRLQEYNDKKILTSSGFHEPFKVPDAPSMCRKNTSKTPPRGSNRLINLSYSQPSTPKTPCPKLILEHPTPCINTQLSQCTVQDFVPCTPMIINPLHVFMTPSLHNFTTSSKEYPDILELIDDDQSQIDSLDRQINMYTDVELSDETVVDYLLNVTYPEPIKLQEETTPTRLQPPVEDEEKFREKKKGRHTKVLTFEEREILKRIQKEREKERRKERKHKFERKESTAARRSTRKRKQIEKFVPV</sequence>
<organism evidence="2 3">
    <name type="scientific">Sinanodonta woodiana</name>
    <name type="common">Chinese pond mussel</name>
    <name type="synonym">Anodonta woodiana</name>
    <dbReference type="NCBI Taxonomy" id="1069815"/>
    <lineage>
        <taxon>Eukaryota</taxon>
        <taxon>Metazoa</taxon>
        <taxon>Spiralia</taxon>
        <taxon>Lophotrochozoa</taxon>
        <taxon>Mollusca</taxon>
        <taxon>Bivalvia</taxon>
        <taxon>Autobranchia</taxon>
        <taxon>Heteroconchia</taxon>
        <taxon>Palaeoheterodonta</taxon>
        <taxon>Unionida</taxon>
        <taxon>Unionoidea</taxon>
        <taxon>Unionidae</taxon>
        <taxon>Unioninae</taxon>
        <taxon>Sinanodonta</taxon>
    </lineage>
</organism>
<feature type="region of interest" description="Disordered" evidence="1">
    <location>
        <begin position="205"/>
        <end position="227"/>
    </location>
</feature>
<gene>
    <name evidence="2" type="ORF">ACJMK2_038104</name>
</gene>
<dbReference type="EMBL" id="JBJQND010000006">
    <property type="protein sequence ID" value="KAL3875177.1"/>
    <property type="molecule type" value="Genomic_DNA"/>
</dbReference>
<dbReference type="AlphaFoldDB" id="A0ABD3WMH6"/>
<protein>
    <submittedName>
        <fullName evidence="2">Uncharacterized protein</fullName>
    </submittedName>
</protein>
<accession>A0ABD3WMH6</accession>
<proteinExistence type="predicted"/>
<feature type="region of interest" description="Disordered" evidence="1">
    <location>
        <begin position="247"/>
        <end position="284"/>
    </location>
</feature>